<evidence type="ECO:0000256" key="6">
    <source>
        <dbReference type="ARBA" id="ARBA00023136"/>
    </source>
</evidence>
<name>A0A0R2I7B8_CARDV</name>
<feature type="transmembrane region" description="Helical" evidence="7">
    <location>
        <begin position="20"/>
        <end position="38"/>
    </location>
</feature>
<dbReference type="Pfam" id="PF01554">
    <property type="entry name" value="MatE"/>
    <property type="match status" value="2"/>
</dbReference>
<feature type="transmembrane region" description="Helical" evidence="7">
    <location>
        <begin position="164"/>
        <end position="183"/>
    </location>
</feature>
<keyword evidence="9" id="KW-1185">Reference proteome</keyword>
<organism evidence="8 9">
    <name type="scientific">Carnobacterium divergens DSM 20623</name>
    <dbReference type="NCBI Taxonomy" id="1449336"/>
    <lineage>
        <taxon>Bacteria</taxon>
        <taxon>Bacillati</taxon>
        <taxon>Bacillota</taxon>
        <taxon>Bacilli</taxon>
        <taxon>Lactobacillales</taxon>
        <taxon>Carnobacteriaceae</taxon>
        <taxon>Carnobacterium</taxon>
    </lineage>
</organism>
<evidence type="ECO:0000256" key="4">
    <source>
        <dbReference type="ARBA" id="ARBA00022692"/>
    </source>
</evidence>
<evidence type="ECO:0000256" key="1">
    <source>
        <dbReference type="ARBA" id="ARBA00004651"/>
    </source>
</evidence>
<dbReference type="GO" id="GO:0015297">
    <property type="term" value="F:antiporter activity"/>
    <property type="evidence" value="ECO:0007669"/>
    <property type="project" value="InterPro"/>
</dbReference>
<feature type="transmembrane region" description="Helical" evidence="7">
    <location>
        <begin position="384"/>
        <end position="404"/>
    </location>
</feature>
<dbReference type="PATRIC" id="fig|1449336.4.peg.180"/>
<dbReference type="InterPro" id="IPR048279">
    <property type="entry name" value="MdtK-like"/>
</dbReference>
<evidence type="ECO:0000313" key="8">
    <source>
        <dbReference type="EMBL" id="KRN57197.1"/>
    </source>
</evidence>
<dbReference type="InterPro" id="IPR002528">
    <property type="entry name" value="MATE_fam"/>
</dbReference>
<dbReference type="RefSeq" id="WP_034571376.1">
    <property type="nucleotide sequence ID" value="NZ_JQBS01000007.1"/>
</dbReference>
<evidence type="ECO:0000256" key="5">
    <source>
        <dbReference type="ARBA" id="ARBA00022989"/>
    </source>
</evidence>
<dbReference type="PANTHER" id="PTHR42925:SF1">
    <property type="entry name" value="VIRULENCE FACTOR MVIN"/>
    <property type="match status" value="1"/>
</dbReference>
<feature type="transmembrane region" description="Helical" evidence="7">
    <location>
        <begin position="319"/>
        <end position="337"/>
    </location>
</feature>
<dbReference type="GO" id="GO:0042910">
    <property type="term" value="F:xenobiotic transmembrane transporter activity"/>
    <property type="evidence" value="ECO:0007669"/>
    <property type="project" value="InterPro"/>
</dbReference>
<evidence type="ECO:0000256" key="7">
    <source>
        <dbReference type="SAM" id="Phobius"/>
    </source>
</evidence>
<dbReference type="PANTHER" id="PTHR42925">
    <property type="entry name" value="MULTIDRUG AND TOXIN EFFLUX PROTEIN MATE FAMILY"/>
    <property type="match status" value="1"/>
</dbReference>
<dbReference type="InterPro" id="IPR047135">
    <property type="entry name" value="YsiQ"/>
</dbReference>
<comment type="subcellular location">
    <subcellularLocation>
        <location evidence="1">Cell membrane</location>
        <topology evidence="1">Multi-pass membrane protein</topology>
    </subcellularLocation>
</comment>
<protein>
    <submittedName>
        <fullName evidence="8">Multidrug resistance protein (Na(+) drug antiporter)</fullName>
    </submittedName>
</protein>
<dbReference type="Proteomes" id="UP000051658">
    <property type="component" value="Unassembled WGS sequence"/>
</dbReference>
<keyword evidence="3" id="KW-1003">Cell membrane</keyword>
<feature type="transmembrane region" description="Helical" evidence="7">
    <location>
        <begin position="58"/>
        <end position="78"/>
    </location>
</feature>
<dbReference type="GeneID" id="89588172"/>
<feature type="transmembrane region" description="Helical" evidence="7">
    <location>
        <begin position="90"/>
        <end position="111"/>
    </location>
</feature>
<dbReference type="AlphaFoldDB" id="A0A0R2I7B8"/>
<dbReference type="EMBL" id="JQBS01000007">
    <property type="protein sequence ID" value="KRN57197.1"/>
    <property type="molecule type" value="Genomic_DNA"/>
</dbReference>
<sequence length="449" mass="49153">MVKKKRLHSDNELISLSWPIFVELFLRVIIGNINVLMISKYSESAVAAVGASNQILNLTVFIFGFVSVGTQIIIAQLIGAKRRERIQSVITTSLTAALVLGFLISAIFIFFSTYFLQWMQLSPELVEIGASYLKIFGGGMFLTSLTTTMIAIMRSHGFTKPALLVPLFASIIAVIGNFFALYGPFGLPVFGVTGMAVSSIVGNSVGLVIAIYLLHRHVRYRISFTNFKDFSFKNLKSVLSYGLPSSGEALSYQAAQVVVTTIVATLGQDALVAKSYVNAITQFVSLAAASLSQGTQIMIGRHVGAGEIDRAYHRGIRSVKIGVILSVVITFLIWLFITPIMGVFTSSLTVLLIAKQVFLVDIFLEAGRAVNMILVGALNASGDVKYPLICSIIVLWIISLPFSYLLAIKFGLGLVGVWLAYAIDEILRSLLMLYRWKSDIWKSKFKLSD</sequence>
<keyword evidence="4 7" id="KW-0812">Transmembrane</keyword>
<accession>A0A0R2I7B8</accession>
<dbReference type="PIRSF" id="PIRSF006603">
    <property type="entry name" value="DinF"/>
    <property type="match status" value="1"/>
</dbReference>
<dbReference type="GO" id="GO:0005886">
    <property type="term" value="C:plasma membrane"/>
    <property type="evidence" value="ECO:0007669"/>
    <property type="project" value="UniProtKB-SubCell"/>
</dbReference>
<feature type="transmembrane region" description="Helical" evidence="7">
    <location>
        <begin position="189"/>
        <end position="214"/>
    </location>
</feature>
<dbReference type="NCBIfam" id="TIGR00797">
    <property type="entry name" value="matE"/>
    <property type="match status" value="1"/>
</dbReference>
<gene>
    <name evidence="8" type="ORF">IV74_GL000178</name>
</gene>
<feature type="transmembrane region" description="Helical" evidence="7">
    <location>
        <begin position="131"/>
        <end position="152"/>
    </location>
</feature>
<evidence type="ECO:0000256" key="3">
    <source>
        <dbReference type="ARBA" id="ARBA00022475"/>
    </source>
</evidence>
<keyword evidence="5 7" id="KW-1133">Transmembrane helix</keyword>
<comment type="caution">
    <text evidence="8">The sequence shown here is derived from an EMBL/GenBank/DDBJ whole genome shotgun (WGS) entry which is preliminary data.</text>
</comment>
<keyword evidence="2" id="KW-0813">Transport</keyword>
<dbReference type="CDD" id="cd13134">
    <property type="entry name" value="MATE_like_8"/>
    <property type="match status" value="1"/>
</dbReference>
<evidence type="ECO:0000313" key="9">
    <source>
        <dbReference type="Proteomes" id="UP000051658"/>
    </source>
</evidence>
<feature type="transmembrane region" description="Helical" evidence="7">
    <location>
        <begin position="410"/>
        <end position="434"/>
    </location>
</feature>
<reference evidence="8 9" key="1">
    <citation type="journal article" date="2015" name="Genome Announc.">
        <title>Expanding the biotechnology potential of lactobacilli through comparative genomics of 213 strains and associated genera.</title>
        <authorList>
            <person name="Sun Z."/>
            <person name="Harris H.M."/>
            <person name="McCann A."/>
            <person name="Guo C."/>
            <person name="Argimon S."/>
            <person name="Zhang W."/>
            <person name="Yang X."/>
            <person name="Jeffery I.B."/>
            <person name="Cooney J.C."/>
            <person name="Kagawa T.F."/>
            <person name="Liu W."/>
            <person name="Song Y."/>
            <person name="Salvetti E."/>
            <person name="Wrobel A."/>
            <person name="Rasinkangas P."/>
            <person name="Parkhill J."/>
            <person name="Rea M.C."/>
            <person name="O'Sullivan O."/>
            <person name="Ritari J."/>
            <person name="Douillard F.P."/>
            <person name="Paul Ross R."/>
            <person name="Yang R."/>
            <person name="Briner A.E."/>
            <person name="Felis G.E."/>
            <person name="de Vos W.M."/>
            <person name="Barrangou R."/>
            <person name="Klaenhammer T.R."/>
            <person name="Caufield P.W."/>
            <person name="Cui Y."/>
            <person name="Zhang H."/>
            <person name="O'Toole P.W."/>
        </authorList>
    </citation>
    <scope>NUCLEOTIDE SEQUENCE [LARGE SCALE GENOMIC DNA]</scope>
    <source>
        <strain evidence="8 9">DSM 20623</strain>
    </source>
</reference>
<dbReference type="eggNOG" id="COG0534">
    <property type="taxonomic scope" value="Bacteria"/>
</dbReference>
<keyword evidence="6 7" id="KW-0472">Membrane</keyword>
<evidence type="ECO:0000256" key="2">
    <source>
        <dbReference type="ARBA" id="ARBA00022448"/>
    </source>
</evidence>
<proteinExistence type="predicted"/>